<keyword evidence="2" id="KW-1185">Reference proteome</keyword>
<name>A0A9P1NZ08_9CYAN</name>
<sequence length="85" mass="9526">MSVDVLSMFVETCSNPGSHILILTPHWSWGWGEVGATLPVLFGQRVNIDLWTNVTNTWNNLLETGQLWAFLIGLGMGWWAKSLLP</sequence>
<organism evidence="1 2">
    <name type="scientific">Limnospira indica PCC 8005</name>
    <dbReference type="NCBI Taxonomy" id="376219"/>
    <lineage>
        <taxon>Bacteria</taxon>
        <taxon>Bacillati</taxon>
        <taxon>Cyanobacteriota</taxon>
        <taxon>Cyanophyceae</taxon>
        <taxon>Oscillatoriophycideae</taxon>
        <taxon>Oscillatoriales</taxon>
        <taxon>Sirenicapillariaceae</taxon>
        <taxon>Limnospira</taxon>
    </lineage>
</organism>
<dbReference type="RefSeq" id="WP_006625421.1">
    <property type="nucleotide sequence ID" value="NZ_FO818640.1"/>
</dbReference>
<dbReference type="Proteomes" id="UP000032946">
    <property type="component" value="Chromosome"/>
</dbReference>
<dbReference type="AlphaFoldDB" id="A0A9P1NZ08"/>
<dbReference type="EMBL" id="FO818640">
    <property type="protein sequence ID" value="CDM95405.1"/>
    <property type="molecule type" value="Genomic_DNA"/>
</dbReference>
<evidence type="ECO:0000313" key="1">
    <source>
        <dbReference type="EMBL" id="CDM95405.1"/>
    </source>
</evidence>
<protein>
    <submittedName>
        <fullName evidence="1">Uncharacterized protein</fullName>
    </submittedName>
</protein>
<evidence type="ECO:0000313" key="2">
    <source>
        <dbReference type="Proteomes" id="UP000032946"/>
    </source>
</evidence>
<reference evidence="1 2" key="1">
    <citation type="submission" date="2014-02" db="EMBL/GenBank/DDBJ databases">
        <authorList>
            <person name="Genoscope - CEA"/>
        </authorList>
    </citation>
    <scope>NUCLEOTIDE SEQUENCE [LARGE SCALE GENOMIC DNA]</scope>
    <source>
        <strain evidence="1 2">PCC 8005</strain>
    </source>
</reference>
<proteinExistence type="predicted"/>
<gene>
    <name evidence="1" type="ORF">ARTHRO_30674</name>
</gene>
<accession>A0A9P1NZ08</accession>